<organism evidence="2 3">
    <name type="scientific">Candidatus Zambryskibacteria bacterium RIFCSPLOWO2_01_FULL_35_19</name>
    <dbReference type="NCBI Taxonomy" id="1802757"/>
    <lineage>
        <taxon>Bacteria</taxon>
        <taxon>Candidatus Zambryskiibacteriota</taxon>
    </lineage>
</organism>
<feature type="domain" description="Transcriptional repressor PaaX-like central Cas2-like" evidence="1">
    <location>
        <begin position="100"/>
        <end position="175"/>
    </location>
</feature>
<evidence type="ECO:0000313" key="3">
    <source>
        <dbReference type="Proteomes" id="UP000178404"/>
    </source>
</evidence>
<dbReference type="Gene3D" id="3.30.70.2650">
    <property type="match status" value="1"/>
</dbReference>
<dbReference type="AlphaFoldDB" id="A0A1G2TYH0"/>
<evidence type="ECO:0000259" key="1">
    <source>
        <dbReference type="Pfam" id="PF20803"/>
    </source>
</evidence>
<sequence>MSLERKVKKANIQKIILESVKLAGLIGVATFAPNVLQTMKRMGFITHPRQIESIKRSRDNLIKKGLLENKNDQLKITQEGKRYLFKCLSLGDNKELNKNKKWDGKWRALIFDIPENRRFDRDNIRRALISIGFMRLQDSVWVYPYDCEKIIALLKAETEVEGNLLYMIVEALENDEEVKKYFGLNKK</sequence>
<reference evidence="2 3" key="1">
    <citation type="journal article" date="2016" name="Nat. Commun.">
        <title>Thousands of microbial genomes shed light on interconnected biogeochemical processes in an aquifer system.</title>
        <authorList>
            <person name="Anantharaman K."/>
            <person name="Brown C.T."/>
            <person name="Hug L.A."/>
            <person name="Sharon I."/>
            <person name="Castelle C.J."/>
            <person name="Probst A.J."/>
            <person name="Thomas B.C."/>
            <person name="Singh A."/>
            <person name="Wilkins M.J."/>
            <person name="Karaoz U."/>
            <person name="Brodie E.L."/>
            <person name="Williams K.H."/>
            <person name="Hubbard S.S."/>
            <person name="Banfield J.F."/>
        </authorList>
    </citation>
    <scope>NUCLEOTIDE SEQUENCE [LARGE SCALE GENOMIC DNA]</scope>
</reference>
<evidence type="ECO:0000313" key="2">
    <source>
        <dbReference type="EMBL" id="OHB02355.1"/>
    </source>
</evidence>
<gene>
    <name evidence="2" type="ORF">A3A90_00980</name>
</gene>
<accession>A0A1G2TYH0</accession>
<dbReference type="InterPro" id="IPR048846">
    <property type="entry name" value="PaaX-like_central"/>
</dbReference>
<protein>
    <recommendedName>
        <fullName evidence="1">Transcriptional repressor PaaX-like central Cas2-like domain-containing protein</fullName>
    </recommendedName>
</protein>
<proteinExistence type="predicted"/>
<dbReference type="SUPFAM" id="SSF143430">
    <property type="entry name" value="TTP0101/SSO1404-like"/>
    <property type="match status" value="1"/>
</dbReference>
<dbReference type="Pfam" id="PF20803">
    <property type="entry name" value="PaaX_M"/>
    <property type="match status" value="1"/>
</dbReference>
<name>A0A1G2TYH0_9BACT</name>
<comment type="caution">
    <text evidence="2">The sequence shown here is derived from an EMBL/GenBank/DDBJ whole genome shotgun (WGS) entry which is preliminary data.</text>
</comment>
<dbReference type="Proteomes" id="UP000178404">
    <property type="component" value="Unassembled WGS sequence"/>
</dbReference>
<dbReference type="EMBL" id="MHWA01000004">
    <property type="protein sequence ID" value="OHB02355.1"/>
    <property type="molecule type" value="Genomic_DNA"/>
</dbReference>